<keyword evidence="2" id="KW-0472">Membrane</keyword>
<feature type="coiled-coil region" evidence="1">
    <location>
        <begin position="216"/>
        <end position="243"/>
    </location>
</feature>
<organism evidence="3 4">
    <name type="scientific">Hymenobacter caeli</name>
    <dbReference type="NCBI Taxonomy" id="2735894"/>
    <lineage>
        <taxon>Bacteria</taxon>
        <taxon>Pseudomonadati</taxon>
        <taxon>Bacteroidota</taxon>
        <taxon>Cytophagia</taxon>
        <taxon>Cytophagales</taxon>
        <taxon>Hymenobacteraceae</taxon>
        <taxon>Hymenobacter</taxon>
    </lineage>
</organism>
<keyword evidence="1" id="KW-0175">Coiled coil</keyword>
<dbReference type="EMBL" id="JABSNP010000006">
    <property type="protein sequence ID" value="NRT18762.1"/>
    <property type="molecule type" value="Genomic_DNA"/>
</dbReference>
<keyword evidence="2" id="KW-0812">Transmembrane</keyword>
<name>A0ABX2FNL4_9BACT</name>
<comment type="caution">
    <text evidence="3">The sequence shown here is derived from an EMBL/GenBank/DDBJ whole genome shotgun (WGS) entry which is preliminary data.</text>
</comment>
<dbReference type="RefSeq" id="WP_173809511.1">
    <property type="nucleotide sequence ID" value="NZ_JABSNP010000006.1"/>
</dbReference>
<dbReference type="Proteomes" id="UP000779507">
    <property type="component" value="Unassembled WGS sequence"/>
</dbReference>
<accession>A0ABX2FNL4</accession>
<reference evidence="3 4" key="1">
    <citation type="submission" date="2020-05" db="EMBL/GenBank/DDBJ databases">
        <title>Genomic Encyclopedia of Type Strains, Phase IV (KMG-V): Genome sequencing to study the core and pangenomes of soil and plant-associated prokaryotes.</title>
        <authorList>
            <person name="Whitman W."/>
        </authorList>
    </citation>
    <scope>NUCLEOTIDE SEQUENCE [LARGE SCALE GENOMIC DNA]</scope>
    <source>
        <strain evidence="3 4">9A</strain>
    </source>
</reference>
<keyword evidence="4" id="KW-1185">Reference proteome</keyword>
<evidence type="ECO:0000313" key="4">
    <source>
        <dbReference type="Proteomes" id="UP000779507"/>
    </source>
</evidence>
<evidence type="ECO:0000256" key="2">
    <source>
        <dbReference type="SAM" id="Phobius"/>
    </source>
</evidence>
<feature type="transmembrane region" description="Helical" evidence="2">
    <location>
        <begin position="309"/>
        <end position="335"/>
    </location>
</feature>
<evidence type="ECO:0000256" key="1">
    <source>
        <dbReference type="SAM" id="Coils"/>
    </source>
</evidence>
<feature type="coiled-coil region" evidence="1">
    <location>
        <begin position="157"/>
        <end position="187"/>
    </location>
</feature>
<proteinExistence type="predicted"/>
<gene>
    <name evidence="3" type="ORF">HNP98_001585</name>
</gene>
<keyword evidence="2" id="KW-1133">Transmembrane helix</keyword>
<feature type="transmembrane region" description="Helical" evidence="2">
    <location>
        <begin position="347"/>
        <end position="367"/>
    </location>
</feature>
<sequence length="456" mass="51858">MKASIDTIASFLDGNLLEMAKDARDKLGEYEHAELTIKEAYSTLKLLLDQLKASIEKGYLERVSQSRRVAIGAQMTIINQALDMLNQHKYESNYQSKQYQSQYIQGVYGLKDAVDDAKLFEMSKSFGNYYSSLEKLSITENQYQEILSKISGTEELYESSYSRLELLNEKLELAEKASEELEILKSTGEKNEIKIDGFLDNAKEYVQDMEDRRGRIESFHKNIEDMEEAVEKLKEENIKSVSNTKKNLQDFFEKSHANIDKAIKKTDGIIADNESLKEQVAVLLQGATAGRLNAEFKTESTKISNELRFWLAGVIIINILLLCFSCLMIFGSTVINIPAIDLKSLTAVAFVKIFLTIPILLLDWFMVRQYNIRRELMEKYTFKSLVSISLVHYNELIKQHIENEEAAAFIISAIDKIYSSPFDLPDTKMAAAINAFAEKGTGILEKAVEKVIDKVK</sequence>
<evidence type="ECO:0000313" key="3">
    <source>
        <dbReference type="EMBL" id="NRT18762.1"/>
    </source>
</evidence>
<protein>
    <submittedName>
        <fullName evidence="3">ElaB/YqjD/DUF883 family membrane-anchored ribosome-binding protein</fullName>
    </submittedName>
</protein>